<organism evidence="11 12">
    <name type="scientific">Candidatus Manganitrophus noduliformans</name>
    <dbReference type="NCBI Taxonomy" id="2606439"/>
    <lineage>
        <taxon>Bacteria</taxon>
        <taxon>Pseudomonadati</taxon>
        <taxon>Nitrospirota</taxon>
        <taxon>Nitrospiria</taxon>
        <taxon>Candidatus Troglogloeales</taxon>
        <taxon>Candidatus Manganitrophaceae</taxon>
        <taxon>Candidatus Manganitrophus</taxon>
    </lineage>
</organism>
<dbReference type="Pfam" id="PF02578">
    <property type="entry name" value="Cu-oxidase_4"/>
    <property type="match status" value="1"/>
</dbReference>
<dbReference type="EMBL" id="VTOW01000001">
    <property type="protein sequence ID" value="NKE70406.1"/>
    <property type="molecule type" value="Genomic_DNA"/>
</dbReference>
<dbReference type="CDD" id="cd16833">
    <property type="entry name" value="YfiH"/>
    <property type="match status" value="1"/>
</dbReference>
<keyword evidence="3" id="KW-0808">Transferase</keyword>
<comment type="catalytic activity">
    <reaction evidence="8">
        <text>adenosine + phosphate = alpha-D-ribose 1-phosphate + adenine</text>
        <dbReference type="Rhea" id="RHEA:27642"/>
        <dbReference type="ChEBI" id="CHEBI:16335"/>
        <dbReference type="ChEBI" id="CHEBI:16708"/>
        <dbReference type="ChEBI" id="CHEBI:43474"/>
        <dbReference type="ChEBI" id="CHEBI:57720"/>
        <dbReference type="EC" id="2.4.2.1"/>
    </reaction>
    <physiologicalReaction direction="left-to-right" evidence="8">
        <dbReference type="Rhea" id="RHEA:27643"/>
    </physiologicalReaction>
</comment>
<dbReference type="NCBIfam" id="TIGR00726">
    <property type="entry name" value="peptidoglycan editing factor PgeF"/>
    <property type="match status" value="1"/>
</dbReference>
<evidence type="ECO:0000256" key="6">
    <source>
        <dbReference type="ARBA" id="ARBA00022833"/>
    </source>
</evidence>
<evidence type="ECO:0000256" key="3">
    <source>
        <dbReference type="ARBA" id="ARBA00022679"/>
    </source>
</evidence>
<dbReference type="SUPFAM" id="SSF64438">
    <property type="entry name" value="CNF1/YfiH-like putative cysteine hydrolases"/>
    <property type="match status" value="1"/>
</dbReference>
<comment type="catalytic activity">
    <reaction evidence="9">
        <text>S-methyl-5'-thioadenosine + phosphate = 5-(methylsulfanyl)-alpha-D-ribose 1-phosphate + adenine</text>
        <dbReference type="Rhea" id="RHEA:11852"/>
        <dbReference type="ChEBI" id="CHEBI:16708"/>
        <dbReference type="ChEBI" id="CHEBI:17509"/>
        <dbReference type="ChEBI" id="CHEBI:43474"/>
        <dbReference type="ChEBI" id="CHEBI:58533"/>
        <dbReference type="EC" id="2.4.2.28"/>
    </reaction>
    <physiologicalReaction direction="left-to-right" evidence="9">
        <dbReference type="Rhea" id="RHEA:11853"/>
    </physiologicalReaction>
</comment>
<dbReference type="Gene3D" id="3.60.140.10">
    <property type="entry name" value="CNF1/YfiH-like putative cysteine hydrolases"/>
    <property type="match status" value="1"/>
</dbReference>
<proteinExistence type="inferred from homology"/>
<evidence type="ECO:0000256" key="9">
    <source>
        <dbReference type="ARBA" id="ARBA00049893"/>
    </source>
</evidence>
<evidence type="ECO:0000256" key="2">
    <source>
        <dbReference type="ARBA" id="ARBA00007353"/>
    </source>
</evidence>
<dbReference type="InterPro" id="IPR038371">
    <property type="entry name" value="Cu_polyphenol_OxRdtase_sf"/>
</dbReference>
<evidence type="ECO:0000256" key="7">
    <source>
        <dbReference type="ARBA" id="ARBA00047989"/>
    </source>
</evidence>
<dbReference type="InterPro" id="IPR011324">
    <property type="entry name" value="Cytotoxic_necrot_fac-like_cat"/>
</dbReference>
<comment type="catalytic activity">
    <reaction evidence="7">
        <text>adenosine + H2O + H(+) = inosine + NH4(+)</text>
        <dbReference type="Rhea" id="RHEA:24408"/>
        <dbReference type="ChEBI" id="CHEBI:15377"/>
        <dbReference type="ChEBI" id="CHEBI:15378"/>
        <dbReference type="ChEBI" id="CHEBI:16335"/>
        <dbReference type="ChEBI" id="CHEBI:17596"/>
        <dbReference type="ChEBI" id="CHEBI:28938"/>
        <dbReference type="EC" id="3.5.4.4"/>
    </reaction>
    <physiologicalReaction direction="left-to-right" evidence="7">
        <dbReference type="Rhea" id="RHEA:24409"/>
    </physiologicalReaction>
</comment>
<evidence type="ECO:0000256" key="5">
    <source>
        <dbReference type="ARBA" id="ARBA00022801"/>
    </source>
</evidence>
<reference evidence="11 12" key="1">
    <citation type="journal article" date="2020" name="Nature">
        <title>Bacterial chemolithoautotrophy via manganese oxidation.</title>
        <authorList>
            <person name="Yu H."/>
            <person name="Leadbetter J.R."/>
        </authorList>
    </citation>
    <scope>NUCLEOTIDE SEQUENCE [LARGE SCALE GENOMIC DNA]</scope>
    <source>
        <strain evidence="11 12">Mn-1</strain>
    </source>
</reference>
<sequence length="253" mass="27378">MEILTQMQPYQWVQNSGQGYIVLPRLSAPGVFHFFGTRLLSESALYETGPGKPAKAIRVRQVHGDRIWPVTEADAGRGEGPETRLIGDALATDRSHLLITVSTADCVPVLLFDPVQRAVSAIHAGWRGTSLNISGKAVREMASRYGSEPSALLAGIGPCIGPCCYEVGEDVWGELERKYSPGPEVVIHEREGKAKLDLARLNALQLAEAGLNPDKIAFSGLCTSCLPGLFYSFRRDKKRVGNMTSGIMLIDGA</sequence>
<keyword evidence="5" id="KW-0378">Hydrolase</keyword>
<evidence type="ECO:0000256" key="8">
    <source>
        <dbReference type="ARBA" id="ARBA00048968"/>
    </source>
</evidence>
<gene>
    <name evidence="11" type="primary">pgeF</name>
    <name evidence="11" type="ORF">MNODULE_06595</name>
</gene>
<evidence type="ECO:0000313" key="12">
    <source>
        <dbReference type="Proteomes" id="UP000534783"/>
    </source>
</evidence>
<accession>A0A7X6IA77</accession>
<protein>
    <recommendedName>
        <fullName evidence="10">Purine nucleoside phosphorylase</fullName>
    </recommendedName>
</protein>
<comment type="caution">
    <text evidence="11">The sequence shown here is derived from an EMBL/GenBank/DDBJ whole genome shotgun (WGS) entry which is preliminary data.</text>
</comment>
<dbReference type="PANTHER" id="PTHR30616">
    <property type="entry name" value="UNCHARACTERIZED PROTEIN YFIH"/>
    <property type="match status" value="1"/>
</dbReference>
<evidence type="ECO:0000256" key="1">
    <source>
        <dbReference type="ARBA" id="ARBA00000553"/>
    </source>
</evidence>
<evidence type="ECO:0000256" key="10">
    <source>
        <dbReference type="RuleBase" id="RU361274"/>
    </source>
</evidence>
<dbReference type="Proteomes" id="UP000534783">
    <property type="component" value="Unassembled WGS sequence"/>
</dbReference>
<evidence type="ECO:0000256" key="4">
    <source>
        <dbReference type="ARBA" id="ARBA00022723"/>
    </source>
</evidence>
<dbReference type="PANTHER" id="PTHR30616:SF2">
    <property type="entry name" value="PURINE NUCLEOSIDE PHOSPHORYLASE LACC1"/>
    <property type="match status" value="1"/>
</dbReference>
<dbReference type="InterPro" id="IPR003730">
    <property type="entry name" value="Cu_polyphenol_OxRdtase"/>
</dbReference>
<dbReference type="GO" id="GO:0016787">
    <property type="term" value="F:hydrolase activity"/>
    <property type="evidence" value="ECO:0007669"/>
    <property type="project" value="UniProtKB-KW"/>
</dbReference>
<comment type="catalytic activity">
    <reaction evidence="1">
        <text>inosine + phosphate = alpha-D-ribose 1-phosphate + hypoxanthine</text>
        <dbReference type="Rhea" id="RHEA:27646"/>
        <dbReference type="ChEBI" id="CHEBI:17368"/>
        <dbReference type="ChEBI" id="CHEBI:17596"/>
        <dbReference type="ChEBI" id="CHEBI:43474"/>
        <dbReference type="ChEBI" id="CHEBI:57720"/>
        <dbReference type="EC" id="2.4.2.1"/>
    </reaction>
    <physiologicalReaction direction="left-to-right" evidence="1">
        <dbReference type="Rhea" id="RHEA:27647"/>
    </physiologicalReaction>
</comment>
<dbReference type="RefSeq" id="WP_168058657.1">
    <property type="nucleotide sequence ID" value="NZ_VTOW01000001.1"/>
</dbReference>
<keyword evidence="4" id="KW-0479">Metal-binding</keyword>
<dbReference type="AlphaFoldDB" id="A0A7X6IA77"/>
<dbReference type="GO" id="GO:0005507">
    <property type="term" value="F:copper ion binding"/>
    <property type="evidence" value="ECO:0007669"/>
    <property type="project" value="TreeGrafter"/>
</dbReference>
<keyword evidence="12" id="KW-1185">Reference proteome</keyword>
<dbReference type="GO" id="GO:0017061">
    <property type="term" value="F:S-methyl-5-thioadenosine phosphorylase activity"/>
    <property type="evidence" value="ECO:0007669"/>
    <property type="project" value="UniProtKB-EC"/>
</dbReference>
<name>A0A7X6IA77_9BACT</name>
<keyword evidence="6" id="KW-0862">Zinc</keyword>
<comment type="similarity">
    <text evidence="2 10">Belongs to the purine nucleoside phosphorylase YfiH/LACC1 family.</text>
</comment>
<evidence type="ECO:0000313" key="11">
    <source>
        <dbReference type="EMBL" id="NKE70406.1"/>
    </source>
</evidence>